<reference evidence="1 2" key="1">
    <citation type="submission" date="2016-02" db="EMBL/GenBank/DDBJ databases">
        <title>Genome analysis of coral dinoflagellate symbionts highlights evolutionary adaptations to a symbiotic lifestyle.</title>
        <authorList>
            <person name="Aranda M."/>
            <person name="Li Y."/>
            <person name="Liew Y.J."/>
            <person name="Baumgarten S."/>
            <person name="Simakov O."/>
            <person name="Wilson M."/>
            <person name="Piel J."/>
            <person name="Ashoor H."/>
            <person name="Bougouffa S."/>
            <person name="Bajic V.B."/>
            <person name="Ryu T."/>
            <person name="Ravasi T."/>
            <person name="Bayer T."/>
            <person name="Micklem G."/>
            <person name="Kim H."/>
            <person name="Bhak J."/>
            <person name="Lajeunesse T.C."/>
            <person name="Voolstra C.R."/>
        </authorList>
    </citation>
    <scope>NUCLEOTIDE SEQUENCE [LARGE SCALE GENOMIC DNA]</scope>
    <source>
        <strain evidence="1 2">CCMP2467</strain>
    </source>
</reference>
<keyword evidence="2" id="KW-1185">Reference proteome</keyword>
<accession>A0A1Q9E6A2</accession>
<evidence type="ECO:0000313" key="1">
    <source>
        <dbReference type="EMBL" id="OLQ02943.1"/>
    </source>
</evidence>
<organism evidence="1 2">
    <name type="scientific">Symbiodinium microadriaticum</name>
    <name type="common">Dinoflagellate</name>
    <name type="synonym">Zooxanthella microadriatica</name>
    <dbReference type="NCBI Taxonomy" id="2951"/>
    <lineage>
        <taxon>Eukaryota</taxon>
        <taxon>Sar</taxon>
        <taxon>Alveolata</taxon>
        <taxon>Dinophyceae</taxon>
        <taxon>Suessiales</taxon>
        <taxon>Symbiodiniaceae</taxon>
        <taxon>Symbiodinium</taxon>
    </lineage>
</organism>
<comment type="caution">
    <text evidence="1">The sequence shown here is derived from an EMBL/GenBank/DDBJ whole genome shotgun (WGS) entry which is preliminary data.</text>
</comment>
<dbReference type="OrthoDB" id="414626at2759"/>
<evidence type="ECO:0000313" key="2">
    <source>
        <dbReference type="Proteomes" id="UP000186817"/>
    </source>
</evidence>
<gene>
    <name evidence="1" type="ORF">AK812_SmicGene14195</name>
</gene>
<protein>
    <submittedName>
        <fullName evidence="1">Uncharacterized protein</fullName>
    </submittedName>
</protein>
<dbReference type="EMBL" id="LSRX01000250">
    <property type="protein sequence ID" value="OLQ02943.1"/>
    <property type="molecule type" value="Genomic_DNA"/>
</dbReference>
<dbReference type="AlphaFoldDB" id="A0A1Q9E6A2"/>
<sequence>MICYQIGLDSGGRIASRALMINEYDHAIKERQNRAGALRAIIKARFMFSAELCRRILVAEFDLQDGGSGALSSMLCAVCRCSCYWPKLARPILCRSRPFCFQSRALANAHVAAKQDSQSYRRLDLPAANASQSSAEKFASLVSQELEAGATVELLPLSSEAAWHLLRALSIGKRSAEFEVHFAPHAAEEDNRSLRVLARSGPEWVDVSKDWYTGCFVSRSTQGWKLARKLEMDLRDKSAVAVHTFVDALPAALTILQALAAVPGLAAKDHALVCTAAAVDGDSATRLIVHARTPRAWLDPPAKMVEGSFIAYPPGSAASEEDKRVFRNTVHARLQPGTCVAMQCRGPHAAWHALEALALKGLVTAEVEASWVDWQNGEAGGRAIQLIATTGKSWQDFNKTDFQKTALLKAGDQPQVSRLSAAVGAEIHKRGATSIHVFADNIASVHATLKSIASVPVLSKSTGRRVVFVPSLGWASGPDGTKSRRSLRIYTKRLTAS</sequence>
<name>A0A1Q9E6A2_SYMMI</name>
<dbReference type="OMA" id="DHAIKER"/>
<proteinExistence type="predicted"/>
<dbReference type="Proteomes" id="UP000186817">
    <property type="component" value="Unassembled WGS sequence"/>
</dbReference>